<comment type="caution">
    <text evidence="2">The sequence shown here is derived from an EMBL/GenBank/DDBJ whole genome shotgun (WGS) entry which is preliminary data.</text>
</comment>
<dbReference type="PIRSF" id="PIRSF030561">
    <property type="entry name" value="UCP030561"/>
    <property type="match status" value="1"/>
</dbReference>
<gene>
    <name evidence="2" type="ORF">C1O66_09220</name>
</gene>
<dbReference type="OrthoDB" id="9799296at2"/>
<dbReference type="InterPro" id="IPR032710">
    <property type="entry name" value="NTF2-like_dom_sf"/>
</dbReference>
<proteinExistence type="predicted"/>
<organism evidence="2 3">
    <name type="scientific">Kinneretia aquatilis</name>
    <dbReference type="NCBI Taxonomy" id="2070761"/>
    <lineage>
        <taxon>Bacteria</taxon>
        <taxon>Pseudomonadati</taxon>
        <taxon>Pseudomonadota</taxon>
        <taxon>Betaproteobacteria</taxon>
        <taxon>Burkholderiales</taxon>
        <taxon>Sphaerotilaceae</taxon>
        <taxon>Roseateles</taxon>
    </lineage>
</organism>
<keyword evidence="2" id="KW-0413">Isomerase</keyword>
<dbReference type="GO" id="GO:0016853">
    <property type="term" value="F:isomerase activity"/>
    <property type="evidence" value="ECO:0007669"/>
    <property type="project" value="UniProtKB-KW"/>
</dbReference>
<feature type="domain" description="SnoaL-like" evidence="1">
    <location>
        <begin position="17"/>
        <end position="115"/>
    </location>
</feature>
<dbReference type="InterPro" id="IPR037401">
    <property type="entry name" value="SnoaL-like"/>
</dbReference>
<dbReference type="RefSeq" id="WP_102767604.1">
    <property type="nucleotide sequence ID" value="NZ_POSP01000003.1"/>
</dbReference>
<accession>A0A2N8KW37</accession>
<dbReference type="InterPro" id="IPR008317">
    <property type="entry name" value="UCP030561"/>
</dbReference>
<dbReference type="SUPFAM" id="SSF54427">
    <property type="entry name" value="NTF2-like"/>
    <property type="match status" value="1"/>
</dbReference>
<dbReference type="EMBL" id="POSP01000003">
    <property type="protein sequence ID" value="PND37684.1"/>
    <property type="molecule type" value="Genomic_DNA"/>
</dbReference>
<reference evidence="2 3" key="1">
    <citation type="submission" date="2018-01" db="EMBL/GenBank/DDBJ databases">
        <title>Draft genome sequence of Paucibacter aquatile CR182 isolated from freshwater of the Nakdong River.</title>
        <authorList>
            <person name="Choi A."/>
            <person name="Chung E.J."/>
        </authorList>
    </citation>
    <scope>NUCLEOTIDE SEQUENCE [LARGE SCALE GENOMIC DNA]</scope>
    <source>
        <strain evidence="2 3">CR182</strain>
    </source>
</reference>
<name>A0A2N8KW37_9BURK</name>
<keyword evidence="3" id="KW-1185">Reference proteome</keyword>
<dbReference type="AlphaFoldDB" id="A0A2N8KW37"/>
<dbReference type="Pfam" id="PF12680">
    <property type="entry name" value="SnoaL_2"/>
    <property type="match status" value="1"/>
</dbReference>
<dbReference type="Gene3D" id="3.10.450.50">
    <property type="match status" value="1"/>
</dbReference>
<protein>
    <submittedName>
        <fullName evidence="2">Steroid delta-isomerase</fullName>
    </submittedName>
</protein>
<evidence type="ECO:0000313" key="2">
    <source>
        <dbReference type="EMBL" id="PND37684.1"/>
    </source>
</evidence>
<evidence type="ECO:0000313" key="3">
    <source>
        <dbReference type="Proteomes" id="UP000235916"/>
    </source>
</evidence>
<dbReference type="Proteomes" id="UP000235916">
    <property type="component" value="Unassembled WGS sequence"/>
</dbReference>
<evidence type="ECO:0000259" key="1">
    <source>
        <dbReference type="Pfam" id="PF12680"/>
    </source>
</evidence>
<sequence>MSSPETTPERSPADLAQAQLEAYNAKDLDAFCACYSEDVQVWRMPAAAPRTLGLAAFRESYRTGPFAQPQVQAEVRERLLMGQTVVDHEWVHGRGPEPQQVMVVYRCRAGRIAEVYFFPNETF</sequence>